<keyword evidence="7" id="KW-0521">NADP</keyword>
<dbReference type="Proteomes" id="UP000022835">
    <property type="component" value="Unassembled WGS sequence"/>
</dbReference>
<sequence length="489" mass="54932">MTEHVDVVIVGAGISGISAAWHLKDRCPGTSFLILERRENLGGTWDLFKYPGIRSDSDMFTLGFRFKPWTSEKSIADGPSIMSYLKETVHEYGIDKHIRFRNRVERAEWSSADNLWTVRVEADGEQKDITCSFLFACSGYYNYDEGYSPQFPGADEFTGTIVHPQHWPENLNYTGKRIVVIGSGATAVTLIPALANSGAEHVTMLQRSPTYIGSLPDIDPFAVRMNKLLPAKPAYVANRWKSIVFQSMQYRLARRFPNFMRKQLMTMAKRRLPENYDVNKHFGPSYRVWDERLCLAPNGDLFRTIRKGRAEVVTDTIERFTPTGIMLASGQELAADIIVTATGLNLQLFGGAEIAMDGEALDLNTTMAYKGMMLSGVPNMAFTIGYTNASWTLKADLVSEFVCRVLNYMDANGYDRVAPSQPSADIEERPLMDFTPGYVLRALDRLPKAGSRAPWRLKQNYLLDLRLIRHGKVADEALSFTKNLVAVSV</sequence>
<dbReference type="FunFam" id="3.50.50.60:FF:000213">
    <property type="entry name" value="FAD-containing monooxygenase EthA"/>
    <property type="match status" value="1"/>
</dbReference>
<evidence type="ECO:0000256" key="11">
    <source>
        <dbReference type="ARBA" id="ARBA00051124"/>
    </source>
</evidence>
<dbReference type="EMBL" id="JALN02000001">
    <property type="protein sequence ID" value="KDE99713.1"/>
    <property type="molecule type" value="Genomic_DNA"/>
</dbReference>
<proteinExistence type="inferred from homology"/>
<dbReference type="OrthoDB" id="5168853at2"/>
<dbReference type="SUPFAM" id="SSF51905">
    <property type="entry name" value="FAD/NAD(P)-binding domain"/>
    <property type="match status" value="1"/>
</dbReference>
<evidence type="ECO:0000256" key="13">
    <source>
        <dbReference type="ARBA" id="ARBA00073152"/>
    </source>
</evidence>
<dbReference type="FunFam" id="3.50.50.60:FF:000228">
    <property type="entry name" value="FAD-containing monooxygenase EthA"/>
    <property type="match status" value="1"/>
</dbReference>
<evidence type="ECO:0000256" key="10">
    <source>
        <dbReference type="ARBA" id="ARBA00023136"/>
    </source>
</evidence>
<evidence type="ECO:0000256" key="1">
    <source>
        <dbReference type="ARBA" id="ARBA00001974"/>
    </source>
</evidence>
<dbReference type="PANTHER" id="PTHR43872:SF1">
    <property type="entry name" value="MONOOXYGENASE, PUTATIVE (AFU_ORTHOLOGUE AFUA_8G02570)-RELATED"/>
    <property type="match status" value="1"/>
</dbReference>
<protein>
    <recommendedName>
        <fullName evidence="13">FAD-containing monooxygenase EthA</fullName>
    </recommendedName>
    <alternativeName>
        <fullName evidence="14">Prodrug activator EtaA</fullName>
    </alternativeName>
</protein>
<dbReference type="Pfam" id="PF00743">
    <property type="entry name" value="FMO-like"/>
    <property type="match status" value="1"/>
</dbReference>
<comment type="subcellular location">
    <subcellularLocation>
        <location evidence="2">Cell membrane</location>
    </subcellularLocation>
</comment>
<dbReference type="GO" id="GO:0005886">
    <property type="term" value="C:plasma membrane"/>
    <property type="evidence" value="ECO:0007669"/>
    <property type="project" value="UniProtKB-SubCell"/>
</dbReference>
<evidence type="ECO:0000256" key="8">
    <source>
        <dbReference type="ARBA" id="ARBA00023002"/>
    </source>
</evidence>
<dbReference type="STRING" id="1440774.Y900_012390"/>
<evidence type="ECO:0000313" key="16">
    <source>
        <dbReference type="Proteomes" id="UP000022835"/>
    </source>
</evidence>
<comment type="caution">
    <text evidence="15">The sequence shown here is derived from an EMBL/GenBank/DDBJ whole genome shotgun (WGS) entry which is preliminary data.</text>
</comment>
<name>A0A064CLW6_9MYCO</name>
<keyword evidence="5" id="KW-0285">Flavoprotein</keyword>
<dbReference type="GO" id="GO:0050661">
    <property type="term" value="F:NADP binding"/>
    <property type="evidence" value="ECO:0007669"/>
    <property type="project" value="InterPro"/>
</dbReference>
<dbReference type="InterPro" id="IPR051820">
    <property type="entry name" value="FAD-binding_MO"/>
</dbReference>
<evidence type="ECO:0000256" key="9">
    <source>
        <dbReference type="ARBA" id="ARBA00023033"/>
    </source>
</evidence>
<comment type="cofactor">
    <cofactor evidence="1">
        <name>FAD</name>
        <dbReference type="ChEBI" id="CHEBI:57692"/>
    </cofactor>
</comment>
<keyword evidence="9 15" id="KW-0503">Monooxygenase</keyword>
<evidence type="ECO:0000256" key="6">
    <source>
        <dbReference type="ARBA" id="ARBA00022827"/>
    </source>
</evidence>
<dbReference type="eggNOG" id="COG2072">
    <property type="taxonomic scope" value="Bacteria"/>
</dbReference>
<keyword evidence="6" id="KW-0274">FAD</keyword>
<keyword evidence="8" id="KW-0560">Oxidoreductase</keyword>
<accession>A0A064CLW6</accession>
<evidence type="ECO:0000256" key="7">
    <source>
        <dbReference type="ARBA" id="ARBA00022857"/>
    </source>
</evidence>
<evidence type="ECO:0000256" key="12">
    <source>
        <dbReference type="ARBA" id="ARBA00059740"/>
    </source>
</evidence>
<comment type="catalytic activity">
    <reaction evidence="11">
        <text>ethionamide + NADPH + O2 + H(+) = ethionamide S-oxide + NADP(+) + H2O</text>
        <dbReference type="Rhea" id="RHEA:47616"/>
        <dbReference type="ChEBI" id="CHEBI:4885"/>
        <dbReference type="ChEBI" id="CHEBI:15377"/>
        <dbReference type="ChEBI" id="CHEBI:15378"/>
        <dbReference type="ChEBI" id="CHEBI:15379"/>
        <dbReference type="ChEBI" id="CHEBI:57783"/>
        <dbReference type="ChEBI" id="CHEBI:58349"/>
        <dbReference type="ChEBI" id="CHEBI:87805"/>
    </reaction>
</comment>
<dbReference type="InterPro" id="IPR020946">
    <property type="entry name" value="Flavin_mOase-like"/>
</dbReference>
<evidence type="ECO:0000256" key="3">
    <source>
        <dbReference type="ARBA" id="ARBA00010139"/>
    </source>
</evidence>
<dbReference type="AlphaFoldDB" id="A0A064CLW6"/>
<dbReference type="GO" id="GO:0004499">
    <property type="term" value="F:N,N-dimethylaniline monooxygenase activity"/>
    <property type="evidence" value="ECO:0007669"/>
    <property type="project" value="InterPro"/>
</dbReference>
<keyword evidence="10" id="KW-0472">Membrane</keyword>
<dbReference type="Gene3D" id="3.50.50.60">
    <property type="entry name" value="FAD/NAD(P)-binding domain"/>
    <property type="match status" value="3"/>
</dbReference>
<keyword evidence="16" id="KW-1185">Reference proteome</keyword>
<evidence type="ECO:0000256" key="2">
    <source>
        <dbReference type="ARBA" id="ARBA00004236"/>
    </source>
</evidence>
<comment type="function">
    <text evidence="12">Monooxygenase able to convert a wide range of ketones to the corresponding esters or lactones via a Baeyer-Villiger oxidation reaction. Can act on long-chain aliphatic ketones (2-hexanone to 2-dodecanone) and on aromatic ketones (phenylacetone and benzylacetone). Is also able to catalyze enantioselective sulfoxidation of methyl-p-tolylsulfide. In vivo, likely functions as a BVMO, but the exact nature of the physiological substrate(s) remains to be established.</text>
</comment>
<organism evidence="15 16">
    <name type="scientific">Mycolicibacterium aromaticivorans JS19b1 = JCM 16368</name>
    <dbReference type="NCBI Taxonomy" id="1440774"/>
    <lineage>
        <taxon>Bacteria</taxon>
        <taxon>Bacillati</taxon>
        <taxon>Actinomycetota</taxon>
        <taxon>Actinomycetes</taxon>
        <taxon>Mycobacteriales</taxon>
        <taxon>Mycobacteriaceae</taxon>
        <taxon>Mycolicibacterium</taxon>
    </lineage>
</organism>
<evidence type="ECO:0000256" key="14">
    <source>
        <dbReference type="ARBA" id="ARBA00078392"/>
    </source>
</evidence>
<dbReference type="PRINTS" id="PR00411">
    <property type="entry name" value="PNDRDTASEI"/>
</dbReference>
<dbReference type="PANTHER" id="PTHR43872">
    <property type="entry name" value="MONOOXYGENASE, PUTATIVE (AFU_ORTHOLOGUE AFUA_8G02570)-RELATED"/>
    <property type="match status" value="1"/>
</dbReference>
<comment type="similarity">
    <text evidence="3">Belongs to the FAD-binding monooxygenase family.</text>
</comment>
<reference evidence="15" key="1">
    <citation type="submission" date="2014-05" db="EMBL/GenBank/DDBJ databases">
        <title>Genome sequence of Mycobacterium aromaticivorans strain JS19b1T (= DSM 45407T).</title>
        <authorList>
            <person name="Kwak Y."/>
            <person name="Park G.-S."/>
            <person name="Li Q.X."/>
            <person name="Lee S.-E."/>
            <person name="Shin J.-H."/>
        </authorList>
    </citation>
    <scope>NUCLEOTIDE SEQUENCE [LARGE SCALE GENOMIC DNA]</scope>
    <source>
        <strain evidence="15">JS19b1</strain>
    </source>
</reference>
<gene>
    <name evidence="15" type="ORF">Y900_012390</name>
</gene>
<dbReference type="GO" id="GO:0050660">
    <property type="term" value="F:flavin adenine dinucleotide binding"/>
    <property type="evidence" value="ECO:0007669"/>
    <property type="project" value="InterPro"/>
</dbReference>
<keyword evidence="4" id="KW-1003">Cell membrane</keyword>
<evidence type="ECO:0000256" key="4">
    <source>
        <dbReference type="ARBA" id="ARBA00022475"/>
    </source>
</evidence>
<evidence type="ECO:0000313" key="15">
    <source>
        <dbReference type="EMBL" id="KDE99713.1"/>
    </source>
</evidence>
<dbReference type="InterPro" id="IPR036188">
    <property type="entry name" value="FAD/NAD-bd_sf"/>
</dbReference>
<dbReference type="RefSeq" id="WP_036342036.1">
    <property type="nucleotide sequence ID" value="NZ_JALN02000001.1"/>
</dbReference>
<evidence type="ECO:0000256" key="5">
    <source>
        <dbReference type="ARBA" id="ARBA00022630"/>
    </source>
</evidence>
<dbReference type="Pfam" id="PF13450">
    <property type="entry name" value="NAD_binding_8"/>
    <property type="match status" value="1"/>
</dbReference>